<evidence type="ECO:0000313" key="1">
    <source>
        <dbReference type="EMBL" id="CCD29620.1"/>
    </source>
</evidence>
<dbReference type="AlphaFoldDB" id="G2JA23"/>
<gene>
    <name evidence="1" type="ORF">CAGGBEG34_270029</name>
</gene>
<dbReference type="SUPFAM" id="SSF52833">
    <property type="entry name" value="Thioredoxin-like"/>
    <property type="match status" value="1"/>
</dbReference>
<dbReference type="EMBL" id="CAFB01000044">
    <property type="protein sequence ID" value="CCD29620.1"/>
    <property type="molecule type" value="Genomic_DNA"/>
</dbReference>
<comment type="caution">
    <text evidence="1">The sequence shown here is derived from an EMBL/GenBank/DDBJ whole genome shotgun (WGS) entry which is preliminary data.</text>
</comment>
<evidence type="ECO:0000313" key="2">
    <source>
        <dbReference type="Proteomes" id="UP000054051"/>
    </source>
</evidence>
<dbReference type="InterPro" id="IPR036249">
    <property type="entry name" value="Thioredoxin-like_sf"/>
</dbReference>
<dbReference type="STRING" id="1070319.CAGGBEG34_270029"/>
<name>G2JA23_9BURK</name>
<dbReference type="CDD" id="cd02980">
    <property type="entry name" value="TRX_Fd_family"/>
    <property type="match status" value="1"/>
</dbReference>
<accession>G2JA23</accession>
<sequence length="126" mass="14268">MLLSKEVRLTTASSTPMDLTSRPTQDTYVFMCCNVRENKLACGNARDRDRMLDYFRQAILARQADFQPGRRVKVNPSGCLSHCAQGPTVVIFPDNVWYRCRTIEDIDAIVDQHLVQGTPVTHLTLP</sequence>
<proteinExistence type="predicted"/>
<dbReference type="Proteomes" id="UP000054051">
    <property type="component" value="Unassembled WGS sequence"/>
</dbReference>
<dbReference type="eggNOG" id="COG3411">
    <property type="taxonomic scope" value="Bacteria"/>
</dbReference>
<keyword evidence="2" id="KW-1185">Reference proteome</keyword>
<reference evidence="1 2" key="1">
    <citation type="submission" date="2011-08" db="EMBL/GenBank/DDBJ databases">
        <title>The genome of the obligate endobacterium of an arbuscular mycorrhizal fungus reveals an interphylum network of nutritional interactions.</title>
        <authorList>
            <person name="Ghignone S."/>
            <person name="Salvioli A."/>
            <person name="Anca I."/>
            <person name="Lumini E."/>
            <person name="Ortu G."/>
            <person name="Petiti L."/>
            <person name="Cruveiller S."/>
            <person name="Bianciotto V."/>
            <person name="Piffanelli P."/>
            <person name="Lanfranco L."/>
            <person name="Bonfante P."/>
        </authorList>
    </citation>
    <scope>NUCLEOTIDE SEQUENCE [LARGE SCALE GENOMIC DNA]</scope>
    <source>
        <strain evidence="1 2">BEG34</strain>
    </source>
</reference>
<protein>
    <submittedName>
        <fullName evidence="1">Fe2-S2-type ferredoxin (Modular protein)</fullName>
    </submittedName>
</protein>
<organism evidence="1 2">
    <name type="scientific">Candidatus Glomeribacter gigasporarum BEG34</name>
    <dbReference type="NCBI Taxonomy" id="1070319"/>
    <lineage>
        <taxon>Bacteria</taxon>
        <taxon>Pseudomonadati</taxon>
        <taxon>Pseudomonadota</taxon>
        <taxon>Betaproteobacteria</taxon>
        <taxon>Burkholderiales</taxon>
        <taxon>Burkholderiaceae</taxon>
        <taxon>Candidatus Glomeribacter</taxon>
    </lineage>
</organism>
<dbReference type="Gene3D" id="3.40.30.10">
    <property type="entry name" value="Glutaredoxin"/>
    <property type="match status" value="1"/>
</dbReference>